<dbReference type="GO" id="GO:0051213">
    <property type="term" value="F:dioxygenase activity"/>
    <property type="evidence" value="ECO:0007669"/>
    <property type="project" value="UniProtKB-KW"/>
</dbReference>
<reference evidence="9" key="1">
    <citation type="submission" date="2019-07" db="EMBL/GenBank/DDBJ databases">
        <authorList>
            <person name="Dittberner H."/>
        </authorList>
    </citation>
    <scope>NUCLEOTIDE SEQUENCE [LARGE SCALE GENOMIC DNA]</scope>
</reference>
<evidence type="ECO:0000256" key="7">
    <source>
        <dbReference type="SAM" id="MobiDB-lite"/>
    </source>
</evidence>
<keyword evidence="10" id="KW-1185">Reference proteome</keyword>
<sequence>MSSDRRESQQETTTVDGNGANSNPVNSTTMKATSTTVSCQRLRLNPNNEHRPDSYEDLQLEFPNSIYSSLEKYLPPNMLVSRREEKVKFMTDIMLRHLPHGERSRAQRHRDYRQKITPNYQRLHKELYSLNPTLVFVPAFIKAINENTEESFRSIISEPSPGVFVFDMLQPSFCQMMLSEIDNIMNWVAETKFKIMRPNTMNKHGAVLDDFGLDNMLDKLMEGFIRPISKVFFNDVGGATLDSHHGFVVEYGKDRDVDLGFHVDDSEVTLNVCLGKEFLGGELFFRGTRCEKHVNTATKSDEIFDYCHIPGQAVLHRGRHRHGARATTAGHRVNMLLWCRSSVFRELKTHQKEFSSWCGECFCEKKEAKGRSIAALRKKLFKARASRA</sequence>
<evidence type="ECO:0000256" key="3">
    <source>
        <dbReference type="ARBA" id="ARBA00022896"/>
    </source>
</evidence>
<keyword evidence="4" id="KW-0223">Dioxygenase</keyword>
<proteinExistence type="predicted"/>
<keyword evidence="3" id="KW-0847">Vitamin C</keyword>
<dbReference type="GO" id="GO:0005506">
    <property type="term" value="F:iron ion binding"/>
    <property type="evidence" value="ECO:0007669"/>
    <property type="project" value="InterPro"/>
</dbReference>
<evidence type="ECO:0000256" key="6">
    <source>
        <dbReference type="ARBA" id="ARBA00023004"/>
    </source>
</evidence>
<evidence type="ECO:0000256" key="5">
    <source>
        <dbReference type="ARBA" id="ARBA00023002"/>
    </source>
</evidence>
<gene>
    <name evidence="9" type="ORF">ANE_LOCUS8531</name>
</gene>
<name>A0A565BB91_9BRAS</name>
<dbReference type="GO" id="GO:0031418">
    <property type="term" value="F:L-ascorbic acid binding"/>
    <property type="evidence" value="ECO:0007669"/>
    <property type="project" value="UniProtKB-KW"/>
</dbReference>
<evidence type="ECO:0000313" key="9">
    <source>
        <dbReference type="EMBL" id="VVA98086.1"/>
    </source>
</evidence>
<evidence type="ECO:0000313" key="10">
    <source>
        <dbReference type="Proteomes" id="UP000489600"/>
    </source>
</evidence>
<keyword evidence="6" id="KW-0408">Iron</keyword>
<comment type="cofactor">
    <cofactor evidence="1">
        <name>L-ascorbate</name>
        <dbReference type="ChEBI" id="CHEBI:38290"/>
    </cofactor>
</comment>
<accession>A0A565BB91</accession>
<evidence type="ECO:0000256" key="2">
    <source>
        <dbReference type="ARBA" id="ARBA00022723"/>
    </source>
</evidence>
<evidence type="ECO:0000256" key="1">
    <source>
        <dbReference type="ARBA" id="ARBA00001961"/>
    </source>
</evidence>
<evidence type="ECO:0000259" key="8">
    <source>
        <dbReference type="PROSITE" id="PS51471"/>
    </source>
</evidence>
<dbReference type="EMBL" id="CABITT030000003">
    <property type="protein sequence ID" value="VVA98086.1"/>
    <property type="molecule type" value="Genomic_DNA"/>
</dbReference>
<dbReference type="PANTHER" id="PTHR24014:SF4">
    <property type="entry name" value="2-OXOGLUTARATE AND IRON-DEPENDENT OXYGENASE DOMAIN-CONTAINING PROTEIN 2"/>
    <property type="match status" value="1"/>
</dbReference>
<dbReference type="PANTHER" id="PTHR24014">
    <property type="entry name" value="2-OXOGLUTARATE AND IRON-DEPENDENT OXYGENASE DOMAIN-CONTAINING PROTEIN 2"/>
    <property type="match status" value="1"/>
</dbReference>
<dbReference type="Pfam" id="PF25238">
    <property type="entry name" value="OGFOD2-like"/>
    <property type="match status" value="1"/>
</dbReference>
<comment type="caution">
    <text evidence="9">The sequence shown here is derived from an EMBL/GenBank/DDBJ whole genome shotgun (WGS) entry which is preliminary data.</text>
</comment>
<protein>
    <recommendedName>
        <fullName evidence="8">Fe2OG dioxygenase domain-containing protein</fullName>
    </recommendedName>
</protein>
<dbReference type="Gene3D" id="2.60.120.620">
    <property type="entry name" value="q2cbj1_9rhob like domain"/>
    <property type="match status" value="1"/>
</dbReference>
<dbReference type="GO" id="GO:0016705">
    <property type="term" value="F:oxidoreductase activity, acting on paired donors, with incorporation or reduction of molecular oxygen"/>
    <property type="evidence" value="ECO:0007669"/>
    <property type="project" value="InterPro"/>
</dbReference>
<feature type="compositionally biased region" description="Polar residues" evidence="7">
    <location>
        <begin position="10"/>
        <end position="35"/>
    </location>
</feature>
<feature type="region of interest" description="Disordered" evidence="7">
    <location>
        <begin position="1"/>
        <end position="35"/>
    </location>
</feature>
<dbReference type="SMART" id="SM00702">
    <property type="entry name" value="P4Hc"/>
    <property type="match status" value="1"/>
</dbReference>
<organism evidence="9 10">
    <name type="scientific">Arabis nemorensis</name>
    <dbReference type="NCBI Taxonomy" id="586526"/>
    <lineage>
        <taxon>Eukaryota</taxon>
        <taxon>Viridiplantae</taxon>
        <taxon>Streptophyta</taxon>
        <taxon>Embryophyta</taxon>
        <taxon>Tracheophyta</taxon>
        <taxon>Spermatophyta</taxon>
        <taxon>Magnoliopsida</taxon>
        <taxon>eudicotyledons</taxon>
        <taxon>Gunneridae</taxon>
        <taxon>Pentapetalae</taxon>
        <taxon>rosids</taxon>
        <taxon>malvids</taxon>
        <taxon>Brassicales</taxon>
        <taxon>Brassicaceae</taxon>
        <taxon>Arabideae</taxon>
        <taxon>Arabis</taxon>
    </lineage>
</organism>
<dbReference type="AlphaFoldDB" id="A0A565BB91"/>
<dbReference type="InterPro" id="IPR006620">
    <property type="entry name" value="Pro_4_hyd_alph"/>
</dbReference>
<keyword evidence="5" id="KW-0560">Oxidoreductase</keyword>
<dbReference type="OrthoDB" id="1736837at2759"/>
<feature type="domain" description="Fe2OG dioxygenase" evidence="8">
    <location>
        <begin position="242"/>
        <end position="341"/>
    </location>
</feature>
<dbReference type="Proteomes" id="UP000489600">
    <property type="component" value="Unassembled WGS sequence"/>
</dbReference>
<keyword evidence="2" id="KW-0479">Metal-binding</keyword>
<evidence type="ECO:0000256" key="4">
    <source>
        <dbReference type="ARBA" id="ARBA00022964"/>
    </source>
</evidence>
<dbReference type="InterPro" id="IPR005123">
    <property type="entry name" value="Oxoglu/Fe-dep_dioxygenase_dom"/>
</dbReference>
<dbReference type="PROSITE" id="PS51471">
    <property type="entry name" value="FE2OG_OXY"/>
    <property type="match status" value="1"/>
</dbReference>